<dbReference type="PANTHER" id="PTHR46619">
    <property type="entry name" value="RNA RECOGNITION MOTIF XS DOMAIN PROTEIN-RELATED"/>
    <property type="match status" value="1"/>
</dbReference>
<reference evidence="7 8" key="1">
    <citation type="journal article" date="2021" name="Comput. Struct. Biotechnol. J.">
        <title>De novo genome assembly of the potent medicinal plant Rehmannia glutinosa using nanopore technology.</title>
        <authorList>
            <person name="Ma L."/>
            <person name="Dong C."/>
            <person name="Song C."/>
            <person name="Wang X."/>
            <person name="Zheng X."/>
            <person name="Niu Y."/>
            <person name="Chen S."/>
            <person name="Feng W."/>
        </authorList>
    </citation>
    <scope>NUCLEOTIDE SEQUENCE [LARGE SCALE GENOMIC DNA]</scope>
    <source>
        <strain evidence="7">DH-2019</strain>
    </source>
</reference>
<feature type="compositionally biased region" description="Basic and acidic residues" evidence="4">
    <location>
        <begin position="333"/>
        <end position="363"/>
    </location>
</feature>
<feature type="region of interest" description="Disordered" evidence="4">
    <location>
        <begin position="35"/>
        <end position="61"/>
    </location>
</feature>
<dbReference type="Proteomes" id="UP001318860">
    <property type="component" value="Unassembled WGS sequence"/>
</dbReference>
<evidence type="ECO:0000313" key="8">
    <source>
        <dbReference type="Proteomes" id="UP001318860"/>
    </source>
</evidence>
<dbReference type="Pfam" id="PF02892">
    <property type="entry name" value="zf-BED"/>
    <property type="match status" value="1"/>
</dbReference>
<sequence length="662" mass="73687">MASGSSSGRGKKKVIFSQNESHINLNLSDDEVEEQELNEMFNTQDSSQTHSHGSSNPKMRKNRSDMFVKFFDKVKLQSGEQRAQCKFCEKSYKFQQGGGYGTLKKHVEKKHPVEYGISPNQTQMQGYVSSVQPGMPNQPAIVSTIVVSPEGFFFPDHFCGNPPKPPPSSFSAHSHHRNSRRDSAASASATVADRKPSATTKSKPSPSSTTTPPNNKDPNNKDPNNKPPTPKPKPRPENPSPRPENPNAISGPRPVFPLNDPPPPPSYGFHMLDRRSIVLADGSVRSYFALPPEYENFTNMHRPGLRPEFMGRHEFGLERPPLPMSPGFLGPDGRTRNPEHWKSGPDNSLKRKFGEDERGGRDDGFERQRQQLLQYGNANGPGPSVGYNLGRGEDLRAPKNMRFLEGNSSKPKHSEVDQNALKKAFLHFVKMVFETASQRNNLLADGKQGPLPCLACGSSDNADSIVDHLAFHKALCVLMGWNYLIPPDNSKAYQKFSAADAEANLDDLIMWPPSVLIHNTITGKGRDGRMEGIGNRAMDSMLRDLGVTNGKSMSLYAREGHLGMHTVKFPGDESGLKEAMRLSDYFEREKRGRKSWARVQPLTLGKDDDNNPNLVKLDPKTGEKKRVFYGHLATVVDLDKVTFEIKKRVSIVSAREFFKQSK</sequence>
<feature type="compositionally biased region" description="Low complexity" evidence="4">
    <location>
        <begin position="245"/>
        <end position="258"/>
    </location>
</feature>
<dbReference type="InterPro" id="IPR005380">
    <property type="entry name" value="XS_domain"/>
</dbReference>
<feature type="domain" description="BED-type" evidence="5">
    <location>
        <begin position="69"/>
        <end position="112"/>
    </location>
</feature>
<keyword evidence="2" id="KW-0863">Zinc-finger</keyword>
<evidence type="ECO:0000259" key="6">
    <source>
        <dbReference type="Pfam" id="PF03468"/>
    </source>
</evidence>
<feature type="region of interest" description="Disordered" evidence="4">
    <location>
        <begin position="158"/>
        <end position="262"/>
    </location>
</feature>
<evidence type="ECO:0000256" key="1">
    <source>
        <dbReference type="ARBA" id="ARBA00022723"/>
    </source>
</evidence>
<protein>
    <recommendedName>
        <fullName evidence="9">XS domain-containing protein</fullName>
    </recommendedName>
</protein>
<feature type="compositionally biased region" description="Polar residues" evidence="4">
    <location>
        <begin position="40"/>
        <end position="57"/>
    </location>
</feature>
<evidence type="ECO:0000256" key="2">
    <source>
        <dbReference type="ARBA" id="ARBA00022771"/>
    </source>
</evidence>
<accession>A0ABR0V6J0</accession>
<evidence type="ECO:0008006" key="9">
    <source>
        <dbReference type="Google" id="ProtNLM"/>
    </source>
</evidence>
<dbReference type="Pfam" id="PF03468">
    <property type="entry name" value="XS"/>
    <property type="match status" value="1"/>
</dbReference>
<feature type="compositionally biased region" description="Pro residues" evidence="4">
    <location>
        <begin position="225"/>
        <end position="244"/>
    </location>
</feature>
<dbReference type="Gene3D" id="3.30.70.2890">
    <property type="entry name" value="XS domain"/>
    <property type="match status" value="1"/>
</dbReference>
<dbReference type="InterPro" id="IPR038588">
    <property type="entry name" value="XS_domain_sf"/>
</dbReference>
<gene>
    <name evidence="7" type="ORF">DH2020_036013</name>
</gene>
<feature type="region of interest" description="Disordered" evidence="4">
    <location>
        <begin position="316"/>
        <end position="363"/>
    </location>
</feature>
<dbReference type="SMART" id="SM00614">
    <property type="entry name" value="ZnF_BED"/>
    <property type="match status" value="1"/>
</dbReference>
<dbReference type="EMBL" id="JABTTQ020001592">
    <property type="protein sequence ID" value="KAK6130203.1"/>
    <property type="molecule type" value="Genomic_DNA"/>
</dbReference>
<keyword evidence="1" id="KW-0479">Metal-binding</keyword>
<organism evidence="7 8">
    <name type="scientific">Rehmannia glutinosa</name>
    <name type="common">Chinese foxglove</name>
    <dbReference type="NCBI Taxonomy" id="99300"/>
    <lineage>
        <taxon>Eukaryota</taxon>
        <taxon>Viridiplantae</taxon>
        <taxon>Streptophyta</taxon>
        <taxon>Embryophyta</taxon>
        <taxon>Tracheophyta</taxon>
        <taxon>Spermatophyta</taxon>
        <taxon>Magnoliopsida</taxon>
        <taxon>eudicotyledons</taxon>
        <taxon>Gunneridae</taxon>
        <taxon>Pentapetalae</taxon>
        <taxon>asterids</taxon>
        <taxon>lamiids</taxon>
        <taxon>Lamiales</taxon>
        <taxon>Orobanchaceae</taxon>
        <taxon>Rehmannieae</taxon>
        <taxon>Rehmannia</taxon>
    </lineage>
</organism>
<feature type="compositionally biased region" description="Low complexity" evidence="4">
    <location>
        <begin position="197"/>
        <end position="217"/>
    </location>
</feature>
<feature type="domain" description="XS" evidence="6">
    <location>
        <begin position="506"/>
        <end position="638"/>
    </location>
</feature>
<keyword evidence="3" id="KW-0862">Zinc</keyword>
<evidence type="ECO:0000256" key="4">
    <source>
        <dbReference type="SAM" id="MobiDB-lite"/>
    </source>
</evidence>
<comment type="caution">
    <text evidence="7">The sequence shown here is derived from an EMBL/GenBank/DDBJ whole genome shotgun (WGS) entry which is preliminary data.</text>
</comment>
<evidence type="ECO:0000313" key="7">
    <source>
        <dbReference type="EMBL" id="KAK6130203.1"/>
    </source>
</evidence>
<proteinExistence type="predicted"/>
<evidence type="ECO:0000259" key="5">
    <source>
        <dbReference type="Pfam" id="PF02892"/>
    </source>
</evidence>
<name>A0ABR0V6J0_REHGL</name>
<dbReference type="InterPro" id="IPR003656">
    <property type="entry name" value="Znf_BED"/>
</dbReference>
<evidence type="ECO:0000256" key="3">
    <source>
        <dbReference type="ARBA" id="ARBA00022833"/>
    </source>
</evidence>
<dbReference type="PANTHER" id="PTHR46619:SF3">
    <property type="entry name" value="RNA RECOGNITION MOTIF XS DOMAIN PROTEIN"/>
    <property type="match status" value="1"/>
</dbReference>
<keyword evidence="8" id="KW-1185">Reference proteome</keyword>